<dbReference type="AlphaFoldDB" id="L8H9S5"/>
<dbReference type="KEGG" id="acan:ACA1_046600"/>
<evidence type="ECO:0000313" key="3">
    <source>
        <dbReference type="EMBL" id="ELR21940.1"/>
    </source>
</evidence>
<dbReference type="GO" id="GO:0016787">
    <property type="term" value="F:hydrolase activity"/>
    <property type="evidence" value="ECO:0007669"/>
    <property type="project" value="UniProtKB-KW"/>
</dbReference>
<protein>
    <submittedName>
        <fullName evidence="3">Dihydrofolate reductase</fullName>
    </submittedName>
</protein>
<sequence>MEAQGPTKKKLRVLCFHGYRQNVDVFRDKTLKNFRQRCLNRLDIEYVYALSPHRMEEASQEEGMDIYKWWDTVPQSAYLTGGTATVGIDETLEFIAKFIADEEAKNGAFDGVLGYSQGGVLASLLCALASTRIAAGEHDELRHLRFDFKFGIFFCAFPVRAEPHKHVYEGLKDSQDMPTLHVWGQKDDLVPADYSKELVALFPSAVTFEHPTGHVVPTNSPAKTAYISFLQKFAS</sequence>
<dbReference type="STRING" id="1257118.L8H9S5"/>
<keyword evidence="1" id="KW-0378">Hydrolase</keyword>
<dbReference type="OrthoDB" id="414698at2759"/>
<evidence type="ECO:0000256" key="1">
    <source>
        <dbReference type="ARBA" id="ARBA00022801"/>
    </source>
</evidence>
<dbReference type="GO" id="GO:0005737">
    <property type="term" value="C:cytoplasm"/>
    <property type="evidence" value="ECO:0007669"/>
    <property type="project" value="TreeGrafter"/>
</dbReference>
<dbReference type="InterPro" id="IPR029058">
    <property type="entry name" value="AB_hydrolase_fold"/>
</dbReference>
<dbReference type="GeneID" id="14922858"/>
<reference evidence="3 4" key="1">
    <citation type="journal article" date="2013" name="Genome Biol.">
        <title>Genome of Acanthamoeba castellanii highlights extensive lateral gene transfer and early evolution of tyrosine kinase signaling.</title>
        <authorList>
            <person name="Clarke M."/>
            <person name="Lohan A.J."/>
            <person name="Liu B."/>
            <person name="Lagkouvardos I."/>
            <person name="Roy S."/>
            <person name="Zafar N."/>
            <person name="Bertelli C."/>
            <person name="Schilde C."/>
            <person name="Kianianmomeni A."/>
            <person name="Burglin T.R."/>
            <person name="Frech C."/>
            <person name="Turcotte B."/>
            <person name="Kopec K.O."/>
            <person name="Synnott J.M."/>
            <person name="Choo C."/>
            <person name="Paponov I."/>
            <person name="Finkler A."/>
            <person name="Soon Heng Tan C."/>
            <person name="Hutchins A.P."/>
            <person name="Weinmeier T."/>
            <person name="Rattei T."/>
            <person name="Chu J.S."/>
            <person name="Gimenez G."/>
            <person name="Irimia M."/>
            <person name="Rigden D.J."/>
            <person name="Fitzpatrick D.A."/>
            <person name="Lorenzo-Morales J."/>
            <person name="Bateman A."/>
            <person name="Chiu C.H."/>
            <person name="Tang P."/>
            <person name="Hegemann P."/>
            <person name="Fromm H."/>
            <person name="Raoult D."/>
            <person name="Greub G."/>
            <person name="Miranda-Saavedra D."/>
            <person name="Chen N."/>
            <person name="Nash P."/>
            <person name="Ginger M.L."/>
            <person name="Horn M."/>
            <person name="Schaap P."/>
            <person name="Caler L."/>
            <person name="Loftus B."/>
        </authorList>
    </citation>
    <scope>NUCLEOTIDE SEQUENCE [LARGE SCALE GENOMIC DNA]</scope>
    <source>
        <strain evidence="3 4">Neff</strain>
    </source>
</reference>
<feature type="domain" description="Serine hydrolase" evidence="2">
    <location>
        <begin position="9"/>
        <end position="225"/>
    </location>
</feature>
<dbReference type="EMBL" id="KB007894">
    <property type="protein sequence ID" value="ELR21940.1"/>
    <property type="molecule type" value="Genomic_DNA"/>
</dbReference>
<dbReference type="VEuPathDB" id="AmoebaDB:ACA1_046600"/>
<organism evidence="3 4">
    <name type="scientific">Acanthamoeba castellanii (strain ATCC 30010 / Neff)</name>
    <dbReference type="NCBI Taxonomy" id="1257118"/>
    <lineage>
        <taxon>Eukaryota</taxon>
        <taxon>Amoebozoa</taxon>
        <taxon>Discosea</taxon>
        <taxon>Longamoebia</taxon>
        <taxon>Centramoebida</taxon>
        <taxon>Acanthamoebidae</taxon>
        <taxon>Acanthamoeba</taxon>
    </lineage>
</organism>
<evidence type="ECO:0000259" key="2">
    <source>
        <dbReference type="Pfam" id="PF03959"/>
    </source>
</evidence>
<keyword evidence="4" id="KW-1185">Reference proteome</keyword>
<dbReference type="Pfam" id="PF03959">
    <property type="entry name" value="FSH1"/>
    <property type="match status" value="1"/>
</dbReference>
<name>L8H9S5_ACACF</name>
<gene>
    <name evidence="3" type="ORF">ACA1_046600</name>
</gene>
<dbReference type="GO" id="GO:0005634">
    <property type="term" value="C:nucleus"/>
    <property type="evidence" value="ECO:0007669"/>
    <property type="project" value="TreeGrafter"/>
</dbReference>
<dbReference type="OMA" id="EEPRGWW"/>
<dbReference type="RefSeq" id="XP_004347772.1">
    <property type="nucleotide sequence ID" value="XM_004347722.1"/>
</dbReference>
<dbReference type="PANTHER" id="PTHR48070:SF6">
    <property type="entry name" value="ESTERASE OVCA2"/>
    <property type="match status" value="1"/>
</dbReference>
<accession>L8H9S5</accession>
<dbReference type="PANTHER" id="PTHR48070">
    <property type="entry name" value="ESTERASE OVCA2"/>
    <property type="match status" value="1"/>
</dbReference>
<evidence type="ECO:0000313" key="4">
    <source>
        <dbReference type="Proteomes" id="UP000011083"/>
    </source>
</evidence>
<proteinExistence type="predicted"/>
<dbReference type="Proteomes" id="UP000011083">
    <property type="component" value="Unassembled WGS sequence"/>
</dbReference>
<dbReference type="InterPro" id="IPR050593">
    <property type="entry name" value="LovG"/>
</dbReference>
<dbReference type="InterPro" id="IPR005645">
    <property type="entry name" value="FSH-like_dom"/>
</dbReference>
<dbReference type="Gene3D" id="3.40.50.1820">
    <property type="entry name" value="alpha/beta hydrolase"/>
    <property type="match status" value="1"/>
</dbReference>
<dbReference type="SUPFAM" id="SSF53474">
    <property type="entry name" value="alpha/beta-Hydrolases"/>
    <property type="match status" value="1"/>
</dbReference>